<accession>A0A9D2KPL2</accession>
<name>A0A9D2KPL2_9FIRM</name>
<dbReference type="InterPro" id="IPR011761">
    <property type="entry name" value="ATP-grasp"/>
</dbReference>
<evidence type="ECO:0000256" key="2">
    <source>
        <dbReference type="ARBA" id="ARBA00022741"/>
    </source>
</evidence>
<gene>
    <name evidence="6" type="ORF">IAA07_07885</name>
</gene>
<evidence type="ECO:0000256" key="3">
    <source>
        <dbReference type="ARBA" id="ARBA00022840"/>
    </source>
</evidence>
<evidence type="ECO:0000313" key="6">
    <source>
        <dbReference type="EMBL" id="HJA71485.1"/>
    </source>
</evidence>
<reference evidence="6" key="1">
    <citation type="journal article" date="2021" name="PeerJ">
        <title>Extensive microbial diversity within the chicken gut microbiome revealed by metagenomics and culture.</title>
        <authorList>
            <person name="Gilroy R."/>
            <person name="Ravi A."/>
            <person name="Getino M."/>
            <person name="Pursley I."/>
            <person name="Horton D.L."/>
            <person name="Alikhan N.F."/>
            <person name="Baker D."/>
            <person name="Gharbi K."/>
            <person name="Hall N."/>
            <person name="Watson M."/>
            <person name="Adriaenssens E.M."/>
            <person name="Foster-Nyarko E."/>
            <person name="Jarju S."/>
            <person name="Secka A."/>
            <person name="Antonio M."/>
            <person name="Oren A."/>
            <person name="Chaudhuri R.R."/>
            <person name="La Ragione R."/>
            <person name="Hildebrand F."/>
            <person name="Pallen M.J."/>
        </authorList>
    </citation>
    <scope>NUCLEOTIDE SEQUENCE</scope>
    <source>
        <strain evidence="6">CHK178-16964</strain>
    </source>
</reference>
<dbReference type="Gene3D" id="3.40.50.20">
    <property type="match status" value="1"/>
</dbReference>
<keyword evidence="3 4" id="KW-0067">ATP-binding</keyword>
<evidence type="ECO:0000256" key="1">
    <source>
        <dbReference type="ARBA" id="ARBA00022598"/>
    </source>
</evidence>
<evidence type="ECO:0000259" key="5">
    <source>
        <dbReference type="PROSITE" id="PS50975"/>
    </source>
</evidence>
<dbReference type="GO" id="GO:0005524">
    <property type="term" value="F:ATP binding"/>
    <property type="evidence" value="ECO:0007669"/>
    <property type="project" value="UniProtKB-UniRule"/>
</dbReference>
<comment type="caution">
    <text evidence="6">The sequence shown here is derived from an EMBL/GenBank/DDBJ whole genome shotgun (WGS) entry which is preliminary data.</text>
</comment>
<dbReference type="AlphaFoldDB" id="A0A9D2KPL2"/>
<keyword evidence="1" id="KW-0436">Ligase</keyword>
<evidence type="ECO:0000313" key="7">
    <source>
        <dbReference type="Proteomes" id="UP000823900"/>
    </source>
</evidence>
<dbReference type="EMBL" id="DWZA01000068">
    <property type="protein sequence ID" value="HJA71485.1"/>
    <property type="molecule type" value="Genomic_DNA"/>
</dbReference>
<evidence type="ECO:0000256" key="4">
    <source>
        <dbReference type="PROSITE-ProRule" id="PRU00409"/>
    </source>
</evidence>
<dbReference type="GO" id="GO:0046872">
    <property type="term" value="F:metal ion binding"/>
    <property type="evidence" value="ECO:0007669"/>
    <property type="project" value="InterPro"/>
</dbReference>
<dbReference type="PROSITE" id="PS50975">
    <property type="entry name" value="ATP_GRASP"/>
    <property type="match status" value="1"/>
</dbReference>
<sequence>MKKALVTAIGSFASDIVIKTLKEEGIYVIGCDIYPKEWVAQSLETDGFYQAPYAADKETYIAFIKKVCRENGVSFLLPLTDAEVDVLNGSREELERELPDTALCLSGKETIALCRNKERLEKFVRENGICRTIPSLVFADVKDDLEGKIPWEKTVLKPVDGRSSSGLFRVYEKEKLPVYAGLIDENARYLVQPLIEGTVITVDVVRDEKGNFAAVPRKEHLRTLNGAGTSVEVFRDESLEEICREIADRLDIKGCVNFEFIEETSTGKRYFMECNPRFAGGAAFSCAAGCNVVKKHIQVFRDGEMEAGNEAVPCYIARKYQEYRM</sequence>
<dbReference type="InterPro" id="IPR052032">
    <property type="entry name" value="ATP-dep_AA_Ligase"/>
</dbReference>
<keyword evidence="2 4" id="KW-0547">Nucleotide-binding</keyword>
<protein>
    <submittedName>
        <fullName evidence="6">ATP-grasp domain-containing protein</fullName>
    </submittedName>
</protein>
<dbReference type="Gene3D" id="3.30.470.20">
    <property type="entry name" value="ATP-grasp fold, B domain"/>
    <property type="match status" value="1"/>
</dbReference>
<dbReference type="GO" id="GO:0016874">
    <property type="term" value="F:ligase activity"/>
    <property type="evidence" value="ECO:0007669"/>
    <property type="project" value="UniProtKB-KW"/>
</dbReference>
<dbReference type="PANTHER" id="PTHR43585:SF2">
    <property type="entry name" value="ATP-GRASP ENZYME FSQD"/>
    <property type="match status" value="1"/>
</dbReference>
<dbReference type="Pfam" id="PF15632">
    <property type="entry name" value="ATPgrasp_Ter"/>
    <property type="match status" value="1"/>
</dbReference>
<organism evidence="6 7">
    <name type="scientific">Candidatus Lachnoclostridium stercoravium</name>
    <dbReference type="NCBI Taxonomy" id="2838633"/>
    <lineage>
        <taxon>Bacteria</taxon>
        <taxon>Bacillati</taxon>
        <taxon>Bacillota</taxon>
        <taxon>Clostridia</taxon>
        <taxon>Lachnospirales</taxon>
        <taxon>Lachnospiraceae</taxon>
    </lineage>
</organism>
<dbReference type="PANTHER" id="PTHR43585">
    <property type="entry name" value="FUMIPYRROLE BIOSYNTHESIS PROTEIN C"/>
    <property type="match status" value="1"/>
</dbReference>
<reference evidence="6" key="2">
    <citation type="submission" date="2021-04" db="EMBL/GenBank/DDBJ databases">
        <authorList>
            <person name="Gilroy R."/>
        </authorList>
    </citation>
    <scope>NUCLEOTIDE SEQUENCE</scope>
    <source>
        <strain evidence="6">CHK178-16964</strain>
    </source>
</reference>
<dbReference type="Proteomes" id="UP000823900">
    <property type="component" value="Unassembled WGS sequence"/>
</dbReference>
<feature type="domain" description="ATP-grasp" evidence="5">
    <location>
        <begin position="121"/>
        <end position="301"/>
    </location>
</feature>
<proteinExistence type="predicted"/>
<dbReference type="SUPFAM" id="SSF56059">
    <property type="entry name" value="Glutathione synthetase ATP-binding domain-like"/>
    <property type="match status" value="1"/>
</dbReference>